<evidence type="ECO:0000313" key="3">
    <source>
        <dbReference type="Proteomes" id="UP001218218"/>
    </source>
</evidence>
<organism evidence="2 3">
    <name type="scientific">Mycena albidolilacea</name>
    <dbReference type="NCBI Taxonomy" id="1033008"/>
    <lineage>
        <taxon>Eukaryota</taxon>
        <taxon>Fungi</taxon>
        <taxon>Dikarya</taxon>
        <taxon>Basidiomycota</taxon>
        <taxon>Agaricomycotina</taxon>
        <taxon>Agaricomycetes</taxon>
        <taxon>Agaricomycetidae</taxon>
        <taxon>Agaricales</taxon>
        <taxon>Marasmiineae</taxon>
        <taxon>Mycenaceae</taxon>
        <taxon>Mycena</taxon>
    </lineage>
</organism>
<dbReference type="EMBL" id="JARIHO010000002">
    <property type="protein sequence ID" value="KAJ7367378.1"/>
    <property type="molecule type" value="Genomic_DNA"/>
</dbReference>
<dbReference type="Proteomes" id="UP001218218">
    <property type="component" value="Unassembled WGS sequence"/>
</dbReference>
<proteinExistence type="predicted"/>
<name>A0AAD7AT17_9AGAR</name>
<keyword evidence="1" id="KW-0812">Transmembrane</keyword>
<comment type="caution">
    <text evidence="2">The sequence shown here is derived from an EMBL/GenBank/DDBJ whole genome shotgun (WGS) entry which is preliminary data.</text>
</comment>
<evidence type="ECO:0000313" key="2">
    <source>
        <dbReference type="EMBL" id="KAJ7367378.1"/>
    </source>
</evidence>
<reference evidence="2" key="1">
    <citation type="submission" date="2023-03" db="EMBL/GenBank/DDBJ databases">
        <title>Massive genome expansion in bonnet fungi (Mycena s.s.) driven by repeated elements and novel gene families across ecological guilds.</title>
        <authorList>
            <consortium name="Lawrence Berkeley National Laboratory"/>
            <person name="Harder C.B."/>
            <person name="Miyauchi S."/>
            <person name="Viragh M."/>
            <person name="Kuo A."/>
            <person name="Thoen E."/>
            <person name="Andreopoulos B."/>
            <person name="Lu D."/>
            <person name="Skrede I."/>
            <person name="Drula E."/>
            <person name="Henrissat B."/>
            <person name="Morin E."/>
            <person name="Kohler A."/>
            <person name="Barry K."/>
            <person name="LaButti K."/>
            <person name="Morin E."/>
            <person name="Salamov A."/>
            <person name="Lipzen A."/>
            <person name="Mereny Z."/>
            <person name="Hegedus B."/>
            <person name="Baldrian P."/>
            <person name="Stursova M."/>
            <person name="Weitz H."/>
            <person name="Taylor A."/>
            <person name="Grigoriev I.V."/>
            <person name="Nagy L.G."/>
            <person name="Martin F."/>
            <person name="Kauserud H."/>
        </authorList>
    </citation>
    <scope>NUCLEOTIDE SEQUENCE</scope>
    <source>
        <strain evidence="2">CBHHK002</strain>
    </source>
</reference>
<feature type="transmembrane region" description="Helical" evidence="1">
    <location>
        <begin position="64"/>
        <end position="90"/>
    </location>
</feature>
<keyword evidence="3" id="KW-1185">Reference proteome</keyword>
<dbReference type="AlphaFoldDB" id="A0AAD7AT17"/>
<keyword evidence="1" id="KW-1133">Transmembrane helix</keyword>
<accession>A0AAD7AT17</accession>
<gene>
    <name evidence="2" type="ORF">DFH08DRAFT_837344</name>
</gene>
<protein>
    <submittedName>
        <fullName evidence="2">Uncharacterized protein</fullName>
    </submittedName>
</protein>
<evidence type="ECO:0000256" key="1">
    <source>
        <dbReference type="SAM" id="Phobius"/>
    </source>
</evidence>
<sequence>MRGLCYVAHGSARRHTACRACHAFTPSLFFSLSLFFFLLCHHGRRVRDGLDDLFAFSSGFNDKIHVYFSSNVLSGMYVVCGFVSLFLFVYRHDWASHSTVRIPPF</sequence>
<keyword evidence="1" id="KW-0472">Membrane</keyword>
<feature type="transmembrane region" description="Helical" evidence="1">
    <location>
        <begin position="21"/>
        <end position="44"/>
    </location>
</feature>